<comment type="caution">
    <text evidence="5">The sequence shown here is derived from an EMBL/GenBank/DDBJ whole genome shotgun (WGS) entry which is preliminary data.</text>
</comment>
<name>V7HVT9_9LACO</name>
<accession>V7HVT9</accession>
<dbReference type="PATRIC" id="fig|1392007.3.peg.2024"/>
<feature type="domain" description="Cell envelope-related transcriptional attenuator" evidence="4">
    <location>
        <begin position="104"/>
        <end position="245"/>
    </location>
</feature>
<feature type="region of interest" description="Disordered" evidence="2">
    <location>
        <begin position="1"/>
        <end position="25"/>
    </location>
</feature>
<keyword evidence="3" id="KW-0812">Transmembrane</keyword>
<feature type="compositionally biased region" description="Basic residues" evidence="2">
    <location>
        <begin position="16"/>
        <end position="25"/>
    </location>
</feature>
<gene>
    <name evidence="5" type="ORF">LEQ_2171c</name>
</gene>
<evidence type="ECO:0000259" key="4">
    <source>
        <dbReference type="Pfam" id="PF03816"/>
    </source>
</evidence>
<dbReference type="Gene3D" id="3.40.630.190">
    <property type="entry name" value="LCP protein"/>
    <property type="match status" value="1"/>
</dbReference>
<keyword evidence="6" id="KW-1185">Reference proteome</keyword>
<evidence type="ECO:0000256" key="1">
    <source>
        <dbReference type="ARBA" id="ARBA00006068"/>
    </source>
</evidence>
<dbReference type="InterPro" id="IPR004474">
    <property type="entry name" value="LytR_CpsA_psr"/>
</dbReference>
<sequence>MGGIIHMANDHDQVQHKHHGHHHKHKKHNAWKLILGVIVALIVIVGAIGGKFYFDAKKAVDSTYKTVKTQDKREGSVNLEKSQPFSVLLLGVDTGEYGRTYQGRSDTMMVAAIAPKKSTLVSIPRDTKVAIANHGSNNKINAAYAYGDVAGAINTLQNYLDIPIDHYVEMDMKGMEQLSKAVGPVKVDNDLDFTNLGHHFDKGMVTINSDNILAYTRMRYEDSRGDYGRQMRQRIVLMAMVKKIASFDSLTKYQQILNAISSNVKTDLTFDDIKTIAANYNDGAADNIEQIQLQGQSQMIDGVSFEIVPKNEQVKVQKNLKQALKIKE</sequence>
<dbReference type="Proteomes" id="UP000018559">
    <property type="component" value="Unassembled WGS sequence"/>
</dbReference>
<dbReference type="Pfam" id="PF03816">
    <property type="entry name" value="LytR_cpsA_psr"/>
    <property type="match status" value="1"/>
</dbReference>
<dbReference type="PANTHER" id="PTHR33392:SF6">
    <property type="entry name" value="POLYISOPRENYL-TEICHOIC ACID--PEPTIDOGLYCAN TEICHOIC ACID TRANSFERASE TAGU"/>
    <property type="match status" value="1"/>
</dbReference>
<evidence type="ECO:0000256" key="2">
    <source>
        <dbReference type="SAM" id="MobiDB-lite"/>
    </source>
</evidence>
<evidence type="ECO:0000256" key="3">
    <source>
        <dbReference type="SAM" id="Phobius"/>
    </source>
</evidence>
<dbReference type="PANTHER" id="PTHR33392">
    <property type="entry name" value="POLYISOPRENYL-TEICHOIC ACID--PEPTIDOGLYCAN TEICHOIC ACID TRANSFERASE TAGU"/>
    <property type="match status" value="1"/>
</dbReference>
<dbReference type="EMBL" id="AWWH01000201">
    <property type="protein sequence ID" value="ETA73166.1"/>
    <property type="molecule type" value="Genomic_DNA"/>
</dbReference>
<comment type="similarity">
    <text evidence="1">Belongs to the LytR/CpsA/Psr (LCP) family.</text>
</comment>
<proteinExistence type="inferred from homology"/>
<feature type="transmembrane region" description="Helical" evidence="3">
    <location>
        <begin position="33"/>
        <end position="54"/>
    </location>
</feature>
<dbReference type="InterPro" id="IPR050922">
    <property type="entry name" value="LytR/CpsA/Psr_CW_biosynth"/>
</dbReference>
<organism evidence="5 6">
    <name type="scientific">Ligilactobacillus equi DPC 6820</name>
    <dbReference type="NCBI Taxonomy" id="1392007"/>
    <lineage>
        <taxon>Bacteria</taxon>
        <taxon>Bacillati</taxon>
        <taxon>Bacillota</taxon>
        <taxon>Bacilli</taxon>
        <taxon>Lactobacillales</taxon>
        <taxon>Lactobacillaceae</taxon>
        <taxon>Ligilactobacillus</taxon>
    </lineage>
</organism>
<evidence type="ECO:0000313" key="6">
    <source>
        <dbReference type="Proteomes" id="UP000018559"/>
    </source>
</evidence>
<evidence type="ECO:0000313" key="5">
    <source>
        <dbReference type="EMBL" id="ETA73166.1"/>
    </source>
</evidence>
<reference evidence="5 6" key="1">
    <citation type="journal article" date="2014" name="Genome Announc.">
        <title>The Genome of the Predominant Equine Lactobacillus Species, Lactobacillus equi, Is Reflective of Its Lifestyle Adaptations to an Herbivorous Host.</title>
        <authorList>
            <person name="O'Donnell M.M."/>
            <person name="Harris H.M."/>
            <person name="O'Toole P.W."/>
            <person name="Ross R.P."/>
        </authorList>
    </citation>
    <scope>NUCLEOTIDE SEQUENCE [LARGE SCALE GENOMIC DNA]</scope>
    <source>
        <strain evidence="5 6">DPC 6820</strain>
    </source>
</reference>
<dbReference type="AlphaFoldDB" id="V7HVT9"/>
<protein>
    <submittedName>
        <fullName evidence="5">LytR family transcriptional regulator</fullName>
    </submittedName>
</protein>
<dbReference type="NCBIfam" id="TIGR00350">
    <property type="entry name" value="lytR_cpsA_psr"/>
    <property type="match status" value="1"/>
</dbReference>
<keyword evidence="3" id="KW-0472">Membrane</keyword>
<keyword evidence="3" id="KW-1133">Transmembrane helix</keyword>